<dbReference type="InterPro" id="IPR051598">
    <property type="entry name" value="TSUP/Inactive_protease-like"/>
</dbReference>
<proteinExistence type="predicted"/>
<keyword evidence="4 6" id="KW-0472">Membrane</keyword>
<feature type="region of interest" description="Disordered" evidence="5">
    <location>
        <begin position="53"/>
        <end position="74"/>
    </location>
</feature>
<feature type="transmembrane region" description="Helical" evidence="6">
    <location>
        <begin position="274"/>
        <end position="307"/>
    </location>
</feature>
<dbReference type="PANTHER" id="PTHR43701">
    <property type="entry name" value="MEMBRANE TRANSPORTER PROTEIN MJ0441-RELATED"/>
    <property type="match status" value="1"/>
</dbReference>
<dbReference type="AlphaFoldDB" id="A0A7S4T0H4"/>
<keyword evidence="3 6" id="KW-1133">Transmembrane helix</keyword>
<reference evidence="7" key="1">
    <citation type="submission" date="2021-01" db="EMBL/GenBank/DDBJ databases">
        <authorList>
            <person name="Corre E."/>
            <person name="Pelletier E."/>
            <person name="Niang G."/>
            <person name="Scheremetjew M."/>
            <person name="Finn R."/>
            <person name="Kale V."/>
            <person name="Holt S."/>
            <person name="Cochrane G."/>
            <person name="Meng A."/>
            <person name="Brown T."/>
            <person name="Cohen L."/>
        </authorList>
    </citation>
    <scope>NUCLEOTIDE SEQUENCE</scope>
    <source>
        <strain evidence="7">GSO104</strain>
    </source>
</reference>
<comment type="subcellular location">
    <subcellularLocation>
        <location evidence="1">Membrane</location>
        <topology evidence="1">Multi-pass membrane protein</topology>
    </subcellularLocation>
</comment>
<feature type="transmembrane region" description="Helical" evidence="6">
    <location>
        <begin position="181"/>
        <end position="202"/>
    </location>
</feature>
<feature type="transmembrane region" description="Helical" evidence="6">
    <location>
        <begin position="115"/>
        <end position="146"/>
    </location>
</feature>
<accession>A0A7S4T0H4</accession>
<protein>
    <recommendedName>
        <fullName evidence="8">Membrane transporter protein</fullName>
    </recommendedName>
</protein>
<gene>
    <name evidence="7" type="ORF">DBRI00130_LOCUS41157</name>
</gene>
<dbReference type="PANTHER" id="PTHR43701:SF2">
    <property type="entry name" value="MEMBRANE TRANSPORTER PROTEIN YJNA-RELATED"/>
    <property type="match status" value="1"/>
</dbReference>
<organism evidence="7">
    <name type="scientific">Ditylum brightwellii</name>
    <dbReference type="NCBI Taxonomy" id="49249"/>
    <lineage>
        <taxon>Eukaryota</taxon>
        <taxon>Sar</taxon>
        <taxon>Stramenopiles</taxon>
        <taxon>Ochrophyta</taxon>
        <taxon>Bacillariophyta</taxon>
        <taxon>Mediophyceae</taxon>
        <taxon>Lithodesmiophycidae</taxon>
        <taxon>Lithodesmiales</taxon>
        <taxon>Lithodesmiaceae</taxon>
        <taxon>Ditylum</taxon>
    </lineage>
</organism>
<evidence type="ECO:0000256" key="4">
    <source>
        <dbReference type="ARBA" id="ARBA00023136"/>
    </source>
</evidence>
<dbReference type="InterPro" id="IPR002781">
    <property type="entry name" value="TM_pro_TauE-like"/>
</dbReference>
<evidence type="ECO:0000256" key="2">
    <source>
        <dbReference type="ARBA" id="ARBA00022692"/>
    </source>
</evidence>
<feature type="region of interest" description="Disordered" evidence="5">
    <location>
        <begin position="1"/>
        <end position="37"/>
    </location>
</feature>
<evidence type="ECO:0000313" key="7">
    <source>
        <dbReference type="EMBL" id="CAE4661306.1"/>
    </source>
</evidence>
<feature type="transmembrane region" description="Helical" evidence="6">
    <location>
        <begin position="313"/>
        <end position="335"/>
    </location>
</feature>
<evidence type="ECO:0008006" key="8">
    <source>
        <dbReference type="Google" id="ProtNLM"/>
    </source>
</evidence>
<name>A0A7S4T0H4_9STRA</name>
<evidence type="ECO:0000256" key="3">
    <source>
        <dbReference type="ARBA" id="ARBA00022989"/>
    </source>
</evidence>
<keyword evidence="2 6" id="KW-0812">Transmembrane</keyword>
<dbReference type="Pfam" id="PF01925">
    <property type="entry name" value="TauE"/>
    <property type="match status" value="1"/>
</dbReference>
<dbReference type="GO" id="GO:0016020">
    <property type="term" value="C:membrane"/>
    <property type="evidence" value="ECO:0007669"/>
    <property type="project" value="UniProtKB-SubCell"/>
</dbReference>
<evidence type="ECO:0000256" key="6">
    <source>
        <dbReference type="SAM" id="Phobius"/>
    </source>
</evidence>
<evidence type="ECO:0000256" key="1">
    <source>
        <dbReference type="ARBA" id="ARBA00004141"/>
    </source>
</evidence>
<feature type="transmembrane region" description="Helical" evidence="6">
    <location>
        <begin position="152"/>
        <end position="174"/>
    </location>
</feature>
<feature type="transmembrane region" description="Helical" evidence="6">
    <location>
        <begin position="342"/>
        <end position="362"/>
    </location>
</feature>
<evidence type="ECO:0000256" key="5">
    <source>
        <dbReference type="SAM" id="MobiDB-lite"/>
    </source>
</evidence>
<feature type="transmembrane region" description="Helical" evidence="6">
    <location>
        <begin position="214"/>
        <end position="231"/>
    </location>
</feature>
<feature type="transmembrane region" description="Helical" evidence="6">
    <location>
        <begin position="82"/>
        <end position="103"/>
    </location>
</feature>
<feature type="transmembrane region" description="Helical" evidence="6">
    <location>
        <begin position="368"/>
        <end position="388"/>
    </location>
</feature>
<feature type="compositionally biased region" description="Basic and acidic residues" evidence="5">
    <location>
        <begin position="1"/>
        <end position="16"/>
    </location>
</feature>
<dbReference type="EMBL" id="HBNS01057193">
    <property type="protein sequence ID" value="CAE4661306.1"/>
    <property type="molecule type" value="Transcribed_RNA"/>
</dbReference>
<sequence length="391" mass="42618">MAQHKAAMERIFREDVEANNNDNKPKKKSSVSSSYNAKEDDLDLLLVNTRGNSTLPPPSTYHKENNQSTDDDNELSPLLTHLQTYSAVLMMPILPLLWIILFVSTMDRTMLYSSYAMPLLGICSASLANAVPVGGGIVFVPILSLFGVKLSLGTAFAVSTMTFGNGVFGFLTWLRKDPSSIAWRVVPCAVLPAWVGATLGTLRPFLTTGQCRHLFGFFCVVVGIVVLRGIYQNQGRNDDLKGRPFSIVENNHHIIIGDDGEDDPEGSSPSRQKILACCFSFLAGLILVPHIGIGNAMTTFLVCSFVWRLPAKPSVVTGILVGGWTSLVPFLLHLFVLQDIPIALWVMGLPGVYLGARIAPLVHEKLGITNVLIAFVVFLFGTAALMLFRPT</sequence>